<dbReference type="GO" id="GO:0006281">
    <property type="term" value="P:DNA repair"/>
    <property type="evidence" value="ECO:0007669"/>
    <property type="project" value="UniProtKB-KW"/>
</dbReference>
<comment type="caution">
    <text evidence="11">The sequence shown here is derived from an EMBL/GenBank/DDBJ whole genome shotgun (WGS) entry which is preliminary data.</text>
</comment>
<dbReference type="CDD" id="cd04488">
    <property type="entry name" value="RecG_wedge_OBF"/>
    <property type="match status" value="1"/>
</dbReference>
<evidence type="ECO:0000256" key="3">
    <source>
        <dbReference type="ARBA" id="ARBA00022801"/>
    </source>
</evidence>
<dbReference type="AlphaFoldDB" id="K1YBF4"/>
<dbReference type="GO" id="GO:0016787">
    <property type="term" value="F:hydrolase activity"/>
    <property type="evidence" value="ECO:0007669"/>
    <property type="project" value="UniProtKB-KW"/>
</dbReference>
<evidence type="ECO:0000256" key="1">
    <source>
        <dbReference type="ARBA" id="ARBA00022741"/>
    </source>
</evidence>
<dbReference type="PROSITE" id="PS51194">
    <property type="entry name" value="HELICASE_CTER"/>
    <property type="match status" value="1"/>
</dbReference>
<dbReference type="InterPro" id="IPR001650">
    <property type="entry name" value="Helicase_C-like"/>
</dbReference>
<feature type="domain" description="Helicase C-terminal" evidence="10">
    <location>
        <begin position="464"/>
        <end position="626"/>
    </location>
</feature>
<evidence type="ECO:0000259" key="10">
    <source>
        <dbReference type="PROSITE" id="PS51194"/>
    </source>
</evidence>
<evidence type="ECO:0000313" key="11">
    <source>
        <dbReference type="EMBL" id="EKD29648.1"/>
    </source>
</evidence>
<dbReference type="SMART" id="SM00487">
    <property type="entry name" value="DEXDc"/>
    <property type="match status" value="1"/>
</dbReference>
<evidence type="ECO:0000256" key="4">
    <source>
        <dbReference type="ARBA" id="ARBA00022806"/>
    </source>
</evidence>
<keyword evidence="3" id="KW-0378">Hydrolase</keyword>
<dbReference type="Pfam" id="PF17191">
    <property type="entry name" value="RecG_wedge"/>
    <property type="match status" value="1"/>
</dbReference>
<dbReference type="PROSITE" id="PS51192">
    <property type="entry name" value="HELICASE_ATP_BIND_1"/>
    <property type="match status" value="1"/>
</dbReference>
<dbReference type="SMART" id="SM00490">
    <property type="entry name" value="HELICc"/>
    <property type="match status" value="1"/>
</dbReference>
<dbReference type="SUPFAM" id="SSF52540">
    <property type="entry name" value="P-loop containing nucleoside triphosphate hydrolases"/>
    <property type="match status" value="2"/>
</dbReference>
<dbReference type="Gene3D" id="2.40.50.140">
    <property type="entry name" value="Nucleic acid-binding proteins"/>
    <property type="match status" value="1"/>
</dbReference>
<keyword evidence="5" id="KW-0067">ATP-binding</keyword>
<keyword evidence="4" id="KW-0347">Helicase</keyword>
<protein>
    <recommendedName>
        <fullName evidence="8">Probable DNA 3'-5' helicase RecG</fullName>
    </recommendedName>
</protein>
<dbReference type="GO" id="GO:0003678">
    <property type="term" value="F:DNA helicase activity"/>
    <property type="evidence" value="ECO:0007669"/>
    <property type="project" value="TreeGrafter"/>
</dbReference>
<dbReference type="InterPro" id="IPR014001">
    <property type="entry name" value="Helicase_ATP-bd"/>
</dbReference>
<keyword evidence="2" id="KW-0227">DNA damage</keyword>
<sequence length="664" mass="75210">MTLLTKAFLHTTDSYIKRLQKGGIETVEDLIGHYPRTYKDKLEVLEYFSFVNIQEPNTLRVKIESLTTERTRNNKELSKAVLCDKGGFLSEAVWFNRKYMLQKFHAGDTVKIYGKPKYEYGKLSFPSPEIEFAKDEGSSIVPVYPECNYIPSVWFEGKMASVREYIRTIPEVLPEEIRKQKGFRTKAVNITAIHFPTSKADFERARTELAYEELFSLQYEGIIRKKDGEKMSEGRAVSIPMNPETVKGIISKLPFPLTNGQKVVLFQILKDMERPFAMQRLLQGDVGTGKTIVVIIAAIHAILESRKMPGKTPVQVAILAPTEILARQHFASSMNLLAEFGITSDFLVGGLTPKQKTDVKARLKNGDLSVIIGTHALLEDTVHFENLGLTIIDEQHRFGVEQRRALEQYSSHKTGGLPHVLNMTATPIPRTLSLTIYGDQDISVLSEYPVGRKSIHTRVLAETERNEAYKFIATEVQAGRQVYWISPLVEESETLDIASAVNMQEILQSVFPDFRIGLIHGKMKAKEKDTIMQAFYERKIDILSSTSVVEVGVDNPNATVICIEAAERFGLSQLHQFRGRVGRGKDQSYCYLFTTKNYTGERLRAMERTNDGFELSEIDLELRGPGEVYGVRQSGVPEFKIADIKDLELVSEIRADIEEWMTRK</sequence>
<keyword evidence="6" id="KW-0238">DNA-binding</keyword>
<name>K1YBF4_9BACT</name>
<dbReference type="GO" id="GO:0005524">
    <property type="term" value="F:ATP binding"/>
    <property type="evidence" value="ECO:0007669"/>
    <property type="project" value="UniProtKB-KW"/>
</dbReference>
<organism evidence="11">
    <name type="scientific">uncultured bacterium</name>
    <name type="common">gcode 4</name>
    <dbReference type="NCBI Taxonomy" id="1234023"/>
    <lineage>
        <taxon>Bacteria</taxon>
        <taxon>environmental samples</taxon>
    </lineage>
</organism>
<dbReference type="InterPro" id="IPR011545">
    <property type="entry name" value="DEAD/DEAH_box_helicase_dom"/>
</dbReference>
<keyword evidence="7" id="KW-0234">DNA repair</keyword>
<dbReference type="NCBIfam" id="NF008165">
    <property type="entry name" value="PRK10917.1-3"/>
    <property type="match status" value="1"/>
</dbReference>
<reference evidence="11" key="1">
    <citation type="journal article" date="2012" name="Science">
        <title>Fermentation, hydrogen, and sulfur metabolism in multiple uncultivated bacterial phyla.</title>
        <authorList>
            <person name="Wrighton K.C."/>
            <person name="Thomas B.C."/>
            <person name="Sharon I."/>
            <person name="Miller C.S."/>
            <person name="Castelle C.J."/>
            <person name="VerBerkmoes N.C."/>
            <person name="Wilkins M.J."/>
            <person name="Hettich R.L."/>
            <person name="Lipton M.S."/>
            <person name="Williams K.H."/>
            <person name="Long P.E."/>
            <person name="Banfield J.F."/>
        </authorList>
    </citation>
    <scope>NUCLEOTIDE SEQUENCE [LARGE SCALE GENOMIC DNA]</scope>
</reference>
<dbReference type="Pfam" id="PF00271">
    <property type="entry name" value="Helicase_C"/>
    <property type="match status" value="1"/>
</dbReference>
<dbReference type="Gene3D" id="3.40.50.300">
    <property type="entry name" value="P-loop containing nucleotide triphosphate hydrolases"/>
    <property type="match status" value="2"/>
</dbReference>
<dbReference type="PANTHER" id="PTHR47964">
    <property type="entry name" value="ATP-DEPENDENT DNA HELICASE HOMOLOG RECG, CHLOROPLASTIC"/>
    <property type="match status" value="1"/>
</dbReference>
<dbReference type="SUPFAM" id="SSF50249">
    <property type="entry name" value="Nucleic acid-binding proteins"/>
    <property type="match status" value="1"/>
</dbReference>
<dbReference type="PANTHER" id="PTHR47964:SF1">
    <property type="entry name" value="ATP-DEPENDENT DNA HELICASE HOMOLOG RECG, CHLOROPLASTIC"/>
    <property type="match status" value="1"/>
</dbReference>
<accession>K1YBF4</accession>
<dbReference type="InterPro" id="IPR027417">
    <property type="entry name" value="P-loop_NTPase"/>
</dbReference>
<proteinExistence type="predicted"/>
<evidence type="ECO:0000259" key="9">
    <source>
        <dbReference type="PROSITE" id="PS51192"/>
    </source>
</evidence>
<evidence type="ECO:0000256" key="7">
    <source>
        <dbReference type="ARBA" id="ARBA00023204"/>
    </source>
</evidence>
<dbReference type="GO" id="GO:0003677">
    <property type="term" value="F:DNA binding"/>
    <property type="evidence" value="ECO:0007669"/>
    <property type="project" value="UniProtKB-KW"/>
</dbReference>
<dbReference type="EMBL" id="AMFJ01034322">
    <property type="protein sequence ID" value="EKD29648.1"/>
    <property type="molecule type" value="Genomic_DNA"/>
</dbReference>
<evidence type="ECO:0000256" key="5">
    <source>
        <dbReference type="ARBA" id="ARBA00022840"/>
    </source>
</evidence>
<dbReference type="Pfam" id="PF19833">
    <property type="entry name" value="RecG_dom3_C"/>
    <property type="match status" value="1"/>
</dbReference>
<dbReference type="Pfam" id="PF00270">
    <property type="entry name" value="DEAD"/>
    <property type="match status" value="1"/>
</dbReference>
<keyword evidence="1" id="KW-0547">Nucleotide-binding</keyword>
<gene>
    <name evidence="11" type="ORF">ACD_78C00322G0003</name>
</gene>
<dbReference type="InterPro" id="IPR045562">
    <property type="entry name" value="RecG_dom3_C"/>
</dbReference>
<evidence type="ECO:0000256" key="8">
    <source>
        <dbReference type="ARBA" id="ARBA00049819"/>
    </source>
</evidence>
<dbReference type="InterPro" id="IPR047112">
    <property type="entry name" value="RecG/Mfd"/>
</dbReference>
<evidence type="ECO:0000256" key="6">
    <source>
        <dbReference type="ARBA" id="ARBA00023125"/>
    </source>
</evidence>
<evidence type="ECO:0000256" key="2">
    <source>
        <dbReference type="ARBA" id="ARBA00022763"/>
    </source>
</evidence>
<dbReference type="NCBIfam" id="NF008168">
    <property type="entry name" value="PRK10917.2-2"/>
    <property type="match status" value="1"/>
</dbReference>
<feature type="domain" description="Helicase ATP-binding" evidence="9">
    <location>
        <begin position="271"/>
        <end position="445"/>
    </location>
</feature>
<dbReference type="InterPro" id="IPR033454">
    <property type="entry name" value="RecG_wedge"/>
</dbReference>
<dbReference type="InterPro" id="IPR012340">
    <property type="entry name" value="NA-bd_OB-fold"/>
</dbReference>